<accession>A0A0B7BKC4</accession>
<sequence length="105" mass="12185">MHSTEPKSGEEHVHNSISTFFSIAKKLYIYYSNKFYTIQAQVQPPQRRSAQGSDTQATIKKSTTQRIKILQINISYIQNNWKNSKNITDNEIHIKLLQETTHDSC</sequence>
<reference evidence="1" key="1">
    <citation type="submission" date="2014-12" db="EMBL/GenBank/DDBJ databases">
        <title>Insight into the proteome of Arion vulgaris.</title>
        <authorList>
            <person name="Aradska J."/>
            <person name="Bulat T."/>
            <person name="Smidak R."/>
            <person name="Sarate P."/>
            <person name="Gangsoo J."/>
            <person name="Sialana F."/>
            <person name="Bilban M."/>
            <person name="Lubec G."/>
        </authorList>
    </citation>
    <scope>NUCLEOTIDE SEQUENCE</scope>
    <source>
        <tissue evidence="1">Skin</tissue>
    </source>
</reference>
<protein>
    <submittedName>
        <fullName evidence="1">Uncharacterized protein</fullName>
    </submittedName>
</protein>
<dbReference type="AlphaFoldDB" id="A0A0B7BKC4"/>
<evidence type="ECO:0000313" key="1">
    <source>
        <dbReference type="EMBL" id="CEK92575.1"/>
    </source>
</evidence>
<gene>
    <name evidence="1" type="primary">ORF188980</name>
</gene>
<proteinExistence type="predicted"/>
<name>A0A0B7BKC4_9EUPU</name>
<organism evidence="1">
    <name type="scientific">Arion vulgaris</name>
    <dbReference type="NCBI Taxonomy" id="1028688"/>
    <lineage>
        <taxon>Eukaryota</taxon>
        <taxon>Metazoa</taxon>
        <taxon>Spiralia</taxon>
        <taxon>Lophotrochozoa</taxon>
        <taxon>Mollusca</taxon>
        <taxon>Gastropoda</taxon>
        <taxon>Heterobranchia</taxon>
        <taxon>Euthyneura</taxon>
        <taxon>Panpulmonata</taxon>
        <taxon>Eupulmonata</taxon>
        <taxon>Stylommatophora</taxon>
        <taxon>Helicina</taxon>
        <taxon>Arionoidea</taxon>
        <taxon>Arionidae</taxon>
        <taxon>Arion</taxon>
    </lineage>
</organism>
<dbReference type="EMBL" id="HACG01045710">
    <property type="protein sequence ID" value="CEK92575.1"/>
    <property type="molecule type" value="Transcribed_RNA"/>
</dbReference>